<organism evidence="1 2">
    <name type="scientific">Macrosiphum euphorbiae</name>
    <name type="common">potato aphid</name>
    <dbReference type="NCBI Taxonomy" id="13131"/>
    <lineage>
        <taxon>Eukaryota</taxon>
        <taxon>Metazoa</taxon>
        <taxon>Ecdysozoa</taxon>
        <taxon>Arthropoda</taxon>
        <taxon>Hexapoda</taxon>
        <taxon>Insecta</taxon>
        <taxon>Pterygota</taxon>
        <taxon>Neoptera</taxon>
        <taxon>Paraneoptera</taxon>
        <taxon>Hemiptera</taxon>
        <taxon>Sternorrhyncha</taxon>
        <taxon>Aphidomorpha</taxon>
        <taxon>Aphidoidea</taxon>
        <taxon>Aphididae</taxon>
        <taxon>Macrosiphini</taxon>
        <taxon>Macrosiphum</taxon>
    </lineage>
</organism>
<evidence type="ECO:0000313" key="2">
    <source>
        <dbReference type="Proteomes" id="UP001160148"/>
    </source>
</evidence>
<dbReference type="AlphaFoldDB" id="A0AAV0XEU8"/>
<dbReference type="Proteomes" id="UP001160148">
    <property type="component" value="Unassembled WGS sequence"/>
</dbReference>
<keyword evidence="2" id="KW-1185">Reference proteome</keyword>
<protein>
    <submittedName>
        <fullName evidence="1">Uncharacterized protein</fullName>
    </submittedName>
</protein>
<sequence>MSDQTTETFGRLLSEHRKVRKQHLDYLLNVVGDEKWKASKEFMPAVKTFVYPCFFDEDQACRETTIKIVKTLVGTGTGCVEDIAPIICVIQNYITHKYQFIV</sequence>
<name>A0AAV0XEU8_9HEMI</name>
<reference evidence="1 2" key="1">
    <citation type="submission" date="2023-01" db="EMBL/GenBank/DDBJ databases">
        <authorList>
            <person name="Whitehead M."/>
        </authorList>
    </citation>
    <scope>NUCLEOTIDE SEQUENCE [LARGE SCALE GENOMIC DNA]</scope>
</reference>
<dbReference type="EMBL" id="CARXXK010000004">
    <property type="protein sequence ID" value="CAI6366880.1"/>
    <property type="molecule type" value="Genomic_DNA"/>
</dbReference>
<comment type="caution">
    <text evidence="1">The sequence shown here is derived from an EMBL/GenBank/DDBJ whole genome shotgun (WGS) entry which is preliminary data.</text>
</comment>
<proteinExistence type="predicted"/>
<gene>
    <name evidence="1" type="ORF">MEUPH1_LOCUS21417</name>
</gene>
<evidence type="ECO:0000313" key="1">
    <source>
        <dbReference type="EMBL" id="CAI6366880.1"/>
    </source>
</evidence>
<accession>A0AAV0XEU8</accession>